<feature type="domain" description="FAD-binding FR-type" evidence="2">
    <location>
        <begin position="19"/>
        <end position="147"/>
    </location>
</feature>
<evidence type="ECO:0000313" key="4">
    <source>
        <dbReference type="Proteomes" id="UP000315842"/>
    </source>
</evidence>
<gene>
    <name evidence="3" type="ORF">CUD01_28580</name>
</gene>
<feature type="region of interest" description="Disordered" evidence="1">
    <location>
        <begin position="1"/>
        <end position="20"/>
    </location>
</feature>
<dbReference type="InterPro" id="IPR039374">
    <property type="entry name" value="SIP_fam"/>
</dbReference>
<dbReference type="PROSITE" id="PS51384">
    <property type="entry name" value="FAD_FR"/>
    <property type="match status" value="1"/>
</dbReference>
<dbReference type="Gene3D" id="2.40.30.10">
    <property type="entry name" value="Translation factors"/>
    <property type="match status" value="1"/>
</dbReference>
<proteinExistence type="predicted"/>
<dbReference type="InterPro" id="IPR017927">
    <property type="entry name" value="FAD-bd_FR_type"/>
</dbReference>
<keyword evidence="4" id="KW-1185">Reference proteome</keyword>
<reference evidence="3 4" key="1">
    <citation type="submission" date="2019-06" db="EMBL/GenBank/DDBJ databases">
        <title>Whole genome shotgun sequence of Cellulomonas uda NBRC 3747.</title>
        <authorList>
            <person name="Hosoyama A."/>
            <person name="Uohara A."/>
            <person name="Ohji S."/>
            <person name="Ichikawa N."/>
        </authorList>
    </citation>
    <scope>NUCLEOTIDE SEQUENCE [LARGE SCALE GENOMIC DNA]</scope>
    <source>
        <strain evidence="3 4">NBRC 3747</strain>
    </source>
</reference>
<dbReference type="CDD" id="cd06193">
    <property type="entry name" value="siderophore_interacting"/>
    <property type="match status" value="1"/>
</dbReference>
<dbReference type="EMBL" id="BJLP01000060">
    <property type="protein sequence ID" value="GEA82414.1"/>
    <property type="molecule type" value="Genomic_DNA"/>
</dbReference>
<dbReference type="Proteomes" id="UP000315842">
    <property type="component" value="Unassembled WGS sequence"/>
</dbReference>
<dbReference type="PANTHER" id="PTHR30157:SF0">
    <property type="entry name" value="NADPH-DEPENDENT FERRIC-CHELATE REDUCTASE"/>
    <property type="match status" value="1"/>
</dbReference>
<organism evidence="3 4">
    <name type="scientific">Cellulomonas uda</name>
    <dbReference type="NCBI Taxonomy" id="1714"/>
    <lineage>
        <taxon>Bacteria</taxon>
        <taxon>Bacillati</taxon>
        <taxon>Actinomycetota</taxon>
        <taxon>Actinomycetes</taxon>
        <taxon>Micrococcales</taxon>
        <taxon>Cellulomonadaceae</taxon>
        <taxon>Cellulomonas</taxon>
    </lineage>
</organism>
<dbReference type="AlphaFoldDB" id="A0A4Y3KG94"/>
<dbReference type="Pfam" id="PF04954">
    <property type="entry name" value="SIP"/>
    <property type="match status" value="1"/>
</dbReference>
<dbReference type="InterPro" id="IPR007037">
    <property type="entry name" value="SIP_rossman_dom"/>
</dbReference>
<accession>A0A4Y3KG94</accession>
<dbReference type="GO" id="GO:0016491">
    <property type="term" value="F:oxidoreductase activity"/>
    <property type="evidence" value="ECO:0007669"/>
    <property type="project" value="InterPro"/>
</dbReference>
<name>A0A4Y3KG94_CELUD</name>
<dbReference type="RefSeq" id="WP_141322134.1">
    <property type="nucleotide sequence ID" value="NZ_BJLP01000060.1"/>
</dbReference>
<dbReference type="Pfam" id="PF08021">
    <property type="entry name" value="FAD_binding_9"/>
    <property type="match status" value="1"/>
</dbReference>
<evidence type="ECO:0000313" key="3">
    <source>
        <dbReference type="EMBL" id="GEA82414.1"/>
    </source>
</evidence>
<dbReference type="SUPFAM" id="SSF63380">
    <property type="entry name" value="Riboflavin synthase domain-like"/>
    <property type="match status" value="1"/>
</dbReference>
<evidence type="ECO:0000259" key="2">
    <source>
        <dbReference type="PROSITE" id="PS51384"/>
    </source>
</evidence>
<evidence type="ECO:0000256" key="1">
    <source>
        <dbReference type="SAM" id="MobiDB-lite"/>
    </source>
</evidence>
<sequence>MTTPSLADDRTPGGTRRRPAPVLAHVLRTERPTPHLVRVVLGGPTMAPFAADEHADSYVKLMFLPAGERPLTDDGRVDLDAVRAALPEGVAPRLRAYTVRHFDAHALELTVDVVVHGDQGLAGPWAAGLVGGEEILVSGPGGAWSPAVDVDHHLLVGDASALPAIAVALERMPDDARGVAVVEVDGPHDELPLTAPAGVGVRWVHADRGHPGRRLVETTLALPWPGGRVGAFVHGEAGAVKEVRRHLRLERGVARADLSASGYWRIGVDDEGWRRAKRAWVAQVEQTEQAAGLV</sequence>
<dbReference type="PANTHER" id="PTHR30157">
    <property type="entry name" value="FERRIC REDUCTASE, NADPH-DEPENDENT"/>
    <property type="match status" value="1"/>
</dbReference>
<dbReference type="InterPro" id="IPR039261">
    <property type="entry name" value="FNR_nucleotide-bd"/>
</dbReference>
<protein>
    <submittedName>
        <fullName evidence="3">Siderophore-interacting protein</fullName>
    </submittedName>
</protein>
<dbReference type="Gene3D" id="3.40.50.80">
    <property type="entry name" value="Nucleotide-binding domain of ferredoxin-NADP reductase (FNR) module"/>
    <property type="match status" value="1"/>
</dbReference>
<comment type="caution">
    <text evidence="3">The sequence shown here is derived from an EMBL/GenBank/DDBJ whole genome shotgun (WGS) entry which is preliminary data.</text>
</comment>
<dbReference type="InterPro" id="IPR017938">
    <property type="entry name" value="Riboflavin_synthase-like_b-brl"/>
</dbReference>
<dbReference type="InterPro" id="IPR013113">
    <property type="entry name" value="SIP_FAD-bd"/>
</dbReference>